<dbReference type="Gene3D" id="1.20.1720.10">
    <property type="entry name" value="Multidrug resistance protein D"/>
    <property type="match status" value="1"/>
</dbReference>
<sequence length="498" mass="50934">MNRTHIPAADRSSPSSTSEAGPGKPQRLGWVLLVLAVSQLMIVLDGTVVNVALPTAQLDLGFDTDQRQWVVTAYALAFGSLLLLGGRLADVWGRRTVFIAGLLGFAVSSAVGGAAVSFGMLVAGRAAQGAFGALLAPAALSLLSSMFTSPQERARAFGVFGAVAGGGAAIGLVLGGVLTEYTSWRWTLYINLFFAAAAAIGAVATIPADRVLGAKPKLDAAGAVLVSLGLVGLVYGLSTAAISGWDDPVTIVTLGVGAVLLVVFLVVEARVADPLLPPRVLADRNRGAAYLTAGLVSLALFSVFLFLTYYLQLLRGYTPLQTGLAFLPLPISIAITSVVIAPRTLPRLGAKALLVGGPLVAAAGLLLLNTISLTSSYWLTIVPALLVLGLGLGHVFSAAPNIATSSLDPRDLGVGSAMVNTSQQVGGAVGTAFLSAIAASTVTVYLRDHGTGAAAQAAAQLASYYAAYLTSVAILTVLAATTVFLLKSERRPSARTNQ</sequence>
<dbReference type="RefSeq" id="WP_183338014.1">
    <property type="nucleotide sequence ID" value="NZ_JACHZG010000001.1"/>
</dbReference>
<feature type="transmembrane region" description="Helical" evidence="8">
    <location>
        <begin position="323"/>
        <end position="341"/>
    </location>
</feature>
<proteinExistence type="predicted"/>
<dbReference type="AlphaFoldDB" id="A0A7W5JVI3"/>
<dbReference type="InterPro" id="IPR020846">
    <property type="entry name" value="MFS_dom"/>
</dbReference>
<reference evidence="10 11" key="1">
    <citation type="submission" date="2020-08" db="EMBL/GenBank/DDBJ databases">
        <title>Sequencing the genomes of 1000 actinobacteria strains.</title>
        <authorList>
            <person name="Klenk H.-P."/>
        </authorList>
    </citation>
    <scope>NUCLEOTIDE SEQUENCE [LARGE SCALE GENOMIC DNA]</scope>
    <source>
        <strain evidence="10 11">DSM 11053</strain>
    </source>
</reference>
<protein>
    <submittedName>
        <fullName evidence="10">EmrB/QacA subfamily drug resistance transporter</fullName>
    </submittedName>
</protein>
<dbReference type="PROSITE" id="PS00216">
    <property type="entry name" value="SUGAR_TRANSPORT_1"/>
    <property type="match status" value="1"/>
</dbReference>
<comment type="subcellular location">
    <subcellularLocation>
        <location evidence="1">Cell membrane</location>
        <topology evidence="1">Multi-pass membrane protein</topology>
    </subcellularLocation>
</comment>
<dbReference type="GO" id="GO:0005886">
    <property type="term" value="C:plasma membrane"/>
    <property type="evidence" value="ECO:0007669"/>
    <property type="project" value="UniProtKB-SubCell"/>
</dbReference>
<feature type="transmembrane region" description="Helical" evidence="8">
    <location>
        <begin position="97"/>
        <end position="120"/>
    </location>
</feature>
<dbReference type="PANTHER" id="PTHR42718">
    <property type="entry name" value="MAJOR FACILITATOR SUPERFAMILY MULTIDRUG TRANSPORTER MFSC"/>
    <property type="match status" value="1"/>
</dbReference>
<keyword evidence="3" id="KW-1003">Cell membrane</keyword>
<dbReference type="PROSITE" id="PS50850">
    <property type="entry name" value="MFS"/>
    <property type="match status" value="1"/>
</dbReference>
<keyword evidence="2" id="KW-0813">Transport</keyword>
<dbReference type="NCBIfam" id="TIGR00711">
    <property type="entry name" value="efflux_EmrB"/>
    <property type="match status" value="1"/>
</dbReference>
<keyword evidence="4 8" id="KW-0812">Transmembrane</keyword>
<feature type="transmembrane region" description="Helical" evidence="8">
    <location>
        <begin position="425"/>
        <end position="446"/>
    </location>
</feature>
<keyword evidence="11" id="KW-1185">Reference proteome</keyword>
<feature type="transmembrane region" description="Helical" evidence="8">
    <location>
        <begin position="184"/>
        <end position="206"/>
    </location>
</feature>
<dbReference type="GO" id="GO:0022857">
    <property type="term" value="F:transmembrane transporter activity"/>
    <property type="evidence" value="ECO:0007669"/>
    <property type="project" value="InterPro"/>
</dbReference>
<gene>
    <name evidence="10" type="ORF">FHX39_002002</name>
</gene>
<dbReference type="PANTHER" id="PTHR42718:SF46">
    <property type="entry name" value="BLR6921 PROTEIN"/>
    <property type="match status" value="1"/>
</dbReference>
<evidence type="ECO:0000256" key="4">
    <source>
        <dbReference type="ARBA" id="ARBA00022692"/>
    </source>
</evidence>
<feature type="transmembrane region" description="Helical" evidence="8">
    <location>
        <begin position="288"/>
        <end position="311"/>
    </location>
</feature>
<evidence type="ECO:0000256" key="2">
    <source>
        <dbReference type="ARBA" id="ARBA00022448"/>
    </source>
</evidence>
<dbReference type="Proteomes" id="UP000565572">
    <property type="component" value="Unassembled WGS sequence"/>
</dbReference>
<feature type="transmembrane region" description="Helical" evidence="8">
    <location>
        <begin position="126"/>
        <end position="144"/>
    </location>
</feature>
<dbReference type="CDD" id="cd17321">
    <property type="entry name" value="MFS_MMR_MDR_like"/>
    <property type="match status" value="1"/>
</dbReference>
<feature type="transmembrane region" description="Helical" evidence="8">
    <location>
        <begin position="249"/>
        <end position="267"/>
    </location>
</feature>
<feature type="transmembrane region" description="Helical" evidence="8">
    <location>
        <begin position="156"/>
        <end position="178"/>
    </location>
</feature>
<evidence type="ECO:0000256" key="7">
    <source>
        <dbReference type="SAM" id="MobiDB-lite"/>
    </source>
</evidence>
<feature type="transmembrane region" description="Helical" evidence="8">
    <location>
        <begin position="377"/>
        <end position="404"/>
    </location>
</feature>
<organism evidence="10 11">
    <name type="scientific">Microlunatus antarcticus</name>
    <dbReference type="NCBI Taxonomy" id="53388"/>
    <lineage>
        <taxon>Bacteria</taxon>
        <taxon>Bacillati</taxon>
        <taxon>Actinomycetota</taxon>
        <taxon>Actinomycetes</taxon>
        <taxon>Propionibacteriales</taxon>
        <taxon>Propionibacteriaceae</taxon>
        <taxon>Microlunatus</taxon>
    </lineage>
</organism>
<evidence type="ECO:0000256" key="5">
    <source>
        <dbReference type="ARBA" id="ARBA00022989"/>
    </source>
</evidence>
<dbReference type="InterPro" id="IPR011701">
    <property type="entry name" value="MFS"/>
</dbReference>
<keyword evidence="6 8" id="KW-0472">Membrane</keyword>
<comment type="caution">
    <text evidence="10">The sequence shown here is derived from an EMBL/GenBank/DDBJ whole genome shotgun (WGS) entry which is preliminary data.</text>
</comment>
<dbReference type="InterPro" id="IPR005829">
    <property type="entry name" value="Sugar_transporter_CS"/>
</dbReference>
<dbReference type="Pfam" id="PF07690">
    <property type="entry name" value="MFS_1"/>
    <property type="match status" value="1"/>
</dbReference>
<dbReference type="EMBL" id="JACHZG010000001">
    <property type="protein sequence ID" value="MBB3327058.1"/>
    <property type="molecule type" value="Genomic_DNA"/>
</dbReference>
<dbReference type="SUPFAM" id="SSF103473">
    <property type="entry name" value="MFS general substrate transporter"/>
    <property type="match status" value="1"/>
</dbReference>
<evidence type="ECO:0000313" key="10">
    <source>
        <dbReference type="EMBL" id="MBB3327058.1"/>
    </source>
</evidence>
<evidence type="ECO:0000259" key="9">
    <source>
        <dbReference type="PROSITE" id="PS50850"/>
    </source>
</evidence>
<feature type="transmembrane region" description="Helical" evidence="8">
    <location>
        <begin position="69"/>
        <end position="85"/>
    </location>
</feature>
<feature type="transmembrane region" description="Helical" evidence="8">
    <location>
        <begin position="353"/>
        <end position="371"/>
    </location>
</feature>
<evidence type="ECO:0000256" key="3">
    <source>
        <dbReference type="ARBA" id="ARBA00022475"/>
    </source>
</evidence>
<dbReference type="Gene3D" id="1.20.1250.20">
    <property type="entry name" value="MFS general substrate transporter like domains"/>
    <property type="match status" value="1"/>
</dbReference>
<evidence type="ECO:0000313" key="11">
    <source>
        <dbReference type="Proteomes" id="UP000565572"/>
    </source>
</evidence>
<keyword evidence="5 8" id="KW-1133">Transmembrane helix</keyword>
<feature type="region of interest" description="Disordered" evidence="7">
    <location>
        <begin position="1"/>
        <end position="23"/>
    </location>
</feature>
<evidence type="ECO:0000256" key="6">
    <source>
        <dbReference type="ARBA" id="ARBA00023136"/>
    </source>
</evidence>
<feature type="transmembrane region" description="Helical" evidence="8">
    <location>
        <begin position="466"/>
        <end position="486"/>
    </location>
</feature>
<feature type="transmembrane region" description="Helical" evidence="8">
    <location>
        <begin position="218"/>
        <end position="237"/>
    </location>
</feature>
<evidence type="ECO:0000256" key="1">
    <source>
        <dbReference type="ARBA" id="ARBA00004651"/>
    </source>
</evidence>
<feature type="domain" description="Major facilitator superfamily (MFS) profile" evidence="9">
    <location>
        <begin position="31"/>
        <end position="491"/>
    </location>
</feature>
<accession>A0A7W5JVI3</accession>
<name>A0A7W5JVI3_9ACTN</name>
<dbReference type="InterPro" id="IPR004638">
    <property type="entry name" value="EmrB-like"/>
</dbReference>
<dbReference type="PRINTS" id="PR01036">
    <property type="entry name" value="TCRTETB"/>
</dbReference>
<feature type="transmembrane region" description="Helical" evidence="8">
    <location>
        <begin position="28"/>
        <end position="49"/>
    </location>
</feature>
<dbReference type="InterPro" id="IPR036259">
    <property type="entry name" value="MFS_trans_sf"/>
</dbReference>
<evidence type="ECO:0000256" key="8">
    <source>
        <dbReference type="SAM" id="Phobius"/>
    </source>
</evidence>